<feature type="coiled-coil region" evidence="5">
    <location>
        <begin position="144"/>
        <end position="205"/>
    </location>
</feature>
<dbReference type="InterPro" id="IPR023485">
    <property type="entry name" value="Ptyr_pPase"/>
</dbReference>
<feature type="active site" description="Nucleophile" evidence="4">
    <location>
        <position position="13"/>
    </location>
</feature>
<dbReference type="PANTHER" id="PTHR11717:SF31">
    <property type="entry name" value="LOW MOLECULAR WEIGHT PROTEIN-TYROSINE-PHOSPHATASE ETP-RELATED"/>
    <property type="match status" value="1"/>
</dbReference>
<evidence type="ECO:0000313" key="8">
    <source>
        <dbReference type="Proteomes" id="UP000321574"/>
    </source>
</evidence>
<dbReference type="OrthoDB" id="9784339at2"/>
<protein>
    <submittedName>
        <fullName evidence="7">Low molecular weight protein arginine phosphatase</fullName>
    </submittedName>
</protein>
<dbReference type="Proteomes" id="UP000321574">
    <property type="component" value="Unassembled WGS sequence"/>
</dbReference>
<dbReference type="AlphaFoldDB" id="A0A5C8P010"/>
<evidence type="ECO:0000256" key="3">
    <source>
        <dbReference type="ARBA" id="ARBA00022912"/>
    </source>
</evidence>
<feature type="domain" description="Phosphotyrosine protein phosphatase I" evidence="6">
    <location>
        <begin position="1"/>
        <end position="198"/>
    </location>
</feature>
<dbReference type="SUPFAM" id="SSF52788">
    <property type="entry name" value="Phosphotyrosine protein phosphatases I"/>
    <property type="match status" value="1"/>
</dbReference>
<reference evidence="7 8" key="1">
    <citation type="submission" date="2019-06" db="EMBL/GenBank/DDBJ databases">
        <title>Cerasibacillus sp. nov., isolated from maize field.</title>
        <authorList>
            <person name="Lin S.-Y."/>
            <person name="Tsai C.-F."/>
            <person name="Young C.-C."/>
        </authorList>
    </citation>
    <scope>NUCLEOTIDE SEQUENCE [LARGE SCALE GENOMIC DNA]</scope>
    <source>
        <strain evidence="7 8">CC-CFT480</strain>
    </source>
</reference>
<evidence type="ECO:0000256" key="2">
    <source>
        <dbReference type="ARBA" id="ARBA00022801"/>
    </source>
</evidence>
<dbReference type="PRINTS" id="PR00719">
    <property type="entry name" value="LMWPTPASE"/>
</dbReference>
<keyword evidence="5" id="KW-0175">Coiled coil</keyword>
<proteinExistence type="inferred from homology"/>
<evidence type="ECO:0000313" key="7">
    <source>
        <dbReference type="EMBL" id="TXL66623.1"/>
    </source>
</evidence>
<dbReference type="SMART" id="SM00226">
    <property type="entry name" value="LMWPc"/>
    <property type="match status" value="1"/>
</dbReference>
<dbReference type="GO" id="GO:0004725">
    <property type="term" value="F:protein tyrosine phosphatase activity"/>
    <property type="evidence" value="ECO:0007669"/>
    <property type="project" value="InterPro"/>
</dbReference>
<comment type="caution">
    <text evidence="7">The sequence shown here is derived from an EMBL/GenBank/DDBJ whole genome shotgun (WGS) entry which is preliminary data.</text>
</comment>
<dbReference type="EMBL" id="VDUW01000002">
    <property type="protein sequence ID" value="TXL66623.1"/>
    <property type="molecule type" value="Genomic_DNA"/>
</dbReference>
<keyword evidence="2" id="KW-0378">Hydrolase</keyword>
<evidence type="ECO:0000256" key="5">
    <source>
        <dbReference type="SAM" id="Coils"/>
    </source>
</evidence>
<keyword evidence="8" id="KW-1185">Reference proteome</keyword>
<comment type="similarity">
    <text evidence="1">Belongs to the low molecular weight phosphotyrosine protein phosphatase family.</text>
</comment>
<dbReference type="InterPro" id="IPR017867">
    <property type="entry name" value="Tyr_phospatase_low_mol_wt"/>
</dbReference>
<keyword evidence="3" id="KW-0904">Protein phosphatase</keyword>
<gene>
    <name evidence="7" type="ORF">FHP05_04350</name>
</gene>
<dbReference type="InterPro" id="IPR050438">
    <property type="entry name" value="LMW_PTPase"/>
</dbReference>
<organism evidence="7 8">
    <name type="scientific">Cerasibacillus terrae</name>
    <dbReference type="NCBI Taxonomy" id="2498845"/>
    <lineage>
        <taxon>Bacteria</taxon>
        <taxon>Bacillati</taxon>
        <taxon>Bacillota</taxon>
        <taxon>Bacilli</taxon>
        <taxon>Bacillales</taxon>
        <taxon>Bacillaceae</taxon>
        <taxon>Cerasibacillus</taxon>
    </lineage>
</organism>
<name>A0A5C8P010_9BACI</name>
<dbReference type="Gene3D" id="3.40.50.2300">
    <property type="match status" value="1"/>
</dbReference>
<accession>A0A5C8P010</accession>
<dbReference type="Pfam" id="PF01451">
    <property type="entry name" value="LMWPc"/>
    <property type="match status" value="1"/>
</dbReference>
<dbReference type="InterPro" id="IPR036196">
    <property type="entry name" value="Ptyr_pPase_sf"/>
</dbReference>
<dbReference type="CDD" id="cd16344">
    <property type="entry name" value="LMWPAP"/>
    <property type="match status" value="1"/>
</dbReference>
<dbReference type="PANTHER" id="PTHR11717">
    <property type="entry name" value="LOW MOLECULAR WEIGHT PROTEIN TYROSINE PHOSPHATASE"/>
    <property type="match status" value="1"/>
</dbReference>
<dbReference type="RefSeq" id="WP_147666023.1">
    <property type="nucleotide sequence ID" value="NZ_VDUW01000002.1"/>
</dbReference>
<evidence type="ECO:0000256" key="1">
    <source>
        <dbReference type="ARBA" id="ARBA00011063"/>
    </source>
</evidence>
<evidence type="ECO:0000259" key="6">
    <source>
        <dbReference type="SMART" id="SM00226"/>
    </source>
</evidence>
<feature type="active site" description="Nucleophile" evidence="4">
    <location>
        <position position="7"/>
    </location>
</feature>
<evidence type="ECO:0000256" key="4">
    <source>
        <dbReference type="PIRSR" id="PIRSR617867-1"/>
    </source>
</evidence>
<sequence>MNILFVCTGNTCRSPMAEALLKHKFPEVNVKSAGVFAHNGERISQHAVDVLKERGVDANHVSQRVTPRLLQWADVVLMMTTGHKQALMMEYPNHQEKYFTLKEYVSEADKEVWGQLKKIYADFEIKRSKYIKENGRKLDHKILEENLSSLLEKELNEIRILERSLINYDISDPFGGSLSVYKKTLMELEENIDLLIEKLEKSGDAYE</sequence>